<comment type="caution">
    <text evidence="2">The sequence shown here is derived from an EMBL/GenBank/DDBJ whole genome shotgun (WGS) entry which is preliminary data.</text>
</comment>
<dbReference type="InterPro" id="IPR018289">
    <property type="entry name" value="MULE_transposase_dom"/>
</dbReference>
<evidence type="ECO:0000313" key="2">
    <source>
        <dbReference type="EMBL" id="KAH7518290.1"/>
    </source>
</evidence>
<dbReference type="AlphaFoldDB" id="A0A978UTU0"/>
<dbReference type="PANTHER" id="PTHR31569:SF4">
    <property type="entry name" value="SWIM-TYPE DOMAIN-CONTAINING PROTEIN"/>
    <property type="match status" value="1"/>
</dbReference>
<organism evidence="2 3">
    <name type="scientific">Ziziphus jujuba var. spinosa</name>
    <dbReference type="NCBI Taxonomy" id="714518"/>
    <lineage>
        <taxon>Eukaryota</taxon>
        <taxon>Viridiplantae</taxon>
        <taxon>Streptophyta</taxon>
        <taxon>Embryophyta</taxon>
        <taxon>Tracheophyta</taxon>
        <taxon>Spermatophyta</taxon>
        <taxon>Magnoliopsida</taxon>
        <taxon>eudicotyledons</taxon>
        <taxon>Gunneridae</taxon>
        <taxon>Pentapetalae</taxon>
        <taxon>rosids</taxon>
        <taxon>fabids</taxon>
        <taxon>Rosales</taxon>
        <taxon>Rhamnaceae</taxon>
        <taxon>Paliureae</taxon>
        <taxon>Ziziphus</taxon>
    </lineage>
</organism>
<proteinExistence type="predicted"/>
<feature type="domain" description="MULE transposase" evidence="1">
    <location>
        <begin position="92"/>
        <end position="167"/>
    </location>
</feature>
<evidence type="ECO:0000313" key="3">
    <source>
        <dbReference type="Proteomes" id="UP000813462"/>
    </source>
</evidence>
<evidence type="ECO:0000259" key="1">
    <source>
        <dbReference type="Pfam" id="PF10551"/>
    </source>
</evidence>
<dbReference type="PANTHER" id="PTHR31569">
    <property type="entry name" value="SWIM-TYPE DOMAIN-CONTAINING PROTEIN"/>
    <property type="match status" value="1"/>
</dbReference>
<dbReference type="Pfam" id="PF10551">
    <property type="entry name" value="MULE"/>
    <property type="match status" value="1"/>
</dbReference>
<reference evidence="2" key="1">
    <citation type="journal article" date="2021" name="Front. Plant Sci.">
        <title>Chromosome-Scale Genome Assembly for Chinese Sour Jujube and Insights Into Its Genome Evolution and Domestication Signature.</title>
        <authorList>
            <person name="Shen L.-Y."/>
            <person name="Luo H."/>
            <person name="Wang X.-L."/>
            <person name="Wang X.-M."/>
            <person name="Qiu X.-J."/>
            <person name="Liu H."/>
            <person name="Zhou S.-S."/>
            <person name="Jia K.-H."/>
            <person name="Nie S."/>
            <person name="Bao Y.-T."/>
            <person name="Zhang R.-G."/>
            <person name="Yun Q.-Z."/>
            <person name="Chai Y.-H."/>
            <person name="Lu J.-Y."/>
            <person name="Li Y."/>
            <person name="Zhao S.-W."/>
            <person name="Mao J.-F."/>
            <person name="Jia S.-G."/>
            <person name="Mao Y.-M."/>
        </authorList>
    </citation>
    <scope>NUCLEOTIDE SEQUENCE</scope>
    <source>
        <strain evidence="2">AT0</strain>
        <tissue evidence="2">Leaf</tissue>
    </source>
</reference>
<name>A0A978UTU0_ZIZJJ</name>
<gene>
    <name evidence="2" type="ORF">FEM48_Zijuj09G0155800</name>
</gene>
<accession>A0A978UTU0</accession>
<protein>
    <recommendedName>
        <fullName evidence="1">MULE transposase domain-containing protein</fullName>
    </recommendedName>
</protein>
<dbReference type="Proteomes" id="UP000813462">
    <property type="component" value="Unassembled WGS sequence"/>
</dbReference>
<sequence>MIKSQVKPKEILITLKRRDENNVSTMKTIYNARHRGKLIEKAGKSQMQQLLSKLCKLDYVEWHRSNEEIGSVTDVFWAHPLGITLLQVFPRVLIMDCTYKTNRHRLPLLEIIGVPSTELTFSVPFVYLQSEREENYIWALEKLKRHWEAFISSRIVLVLSATEEQYQQHLHYLEIDFSEYMKAVEYVKKAWLEKYKEKFVSAWTNKVLHLGNVTTNR</sequence>
<dbReference type="EMBL" id="JAEACU010000009">
    <property type="protein sequence ID" value="KAH7518290.1"/>
    <property type="molecule type" value="Genomic_DNA"/>
</dbReference>
<dbReference type="InterPro" id="IPR052579">
    <property type="entry name" value="Zinc_finger_SWIM"/>
</dbReference>